<dbReference type="InterPro" id="IPR013525">
    <property type="entry name" value="ABC2_TM"/>
</dbReference>
<evidence type="ECO:0000259" key="10">
    <source>
        <dbReference type="PROSITE" id="PS50893"/>
    </source>
</evidence>
<feature type="transmembrane region" description="Helical" evidence="9">
    <location>
        <begin position="728"/>
        <end position="753"/>
    </location>
</feature>
<feature type="transmembrane region" description="Helical" evidence="9">
    <location>
        <begin position="809"/>
        <end position="831"/>
    </location>
</feature>
<evidence type="ECO:0000256" key="8">
    <source>
        <dbReference type="SAM" id="MobiDB-lite"/>
    </source>
</evidence>
<accession>A0A7W6CTE3</accession>
<feature type="domain" description="ABC transporter" evidence="10">
    <location>
        <begin position="10"/>
        <end position="245"/>
    </location>
</feature>
<dbReference type="RefSeq" id="WP_183901387.1">
    <property type="nucleotide sequence ID" value="NZ_JACIDW010000012.1"/>
</dbReference>
<comment type="similarity">
    <text evidence="2">Belongs to the ABC transporter superfamily.</text>
</comment>
<keyword evidence="13" id="KW-1185">Reference proteome</keyword>
<evidence type="ECO:0000313" key="13">
    <source>
        <dbReference type="Proteomes" id="UP000582090"/>
    </source>
</evidence>
<dbReference type="GO" id="GO:0016887">
    <property type="term" value="F:ATP hydrolysis activity"/>
    <property type="evidence" value="ECO:0007669"/>
    <property type="project" value="InterPro"/>
</dbReference>
<dbReference type="InterPro" id="IPR027417">
    <property type="entry name" value="P-loop_NTPase"/>
</dbReference>
<evidence type="ECO:0000259" key="11">
    <source>
        <dbReference type="PROSITE" id="PS51012"/>
    </source>
</evidence>
<dbReference type="Gene3D" id="3.40.50.300">
    <property type="entry name" value="P-loop containing nucleotide triphosphate hydrolases"/>
    <property type="match status" value="2"/>
</dbReference>
<dbReference type="PANTHER" id="PTHR43038:SF4">
    <property type="entry name" value="RIBOSOME-ASSOCIATED ATPASE"/>
    <property type="match status" value="1"/>
</dbReference>
<dbReference type="EMBL" id="JACIDW010000012">
    <property type="protein sequence ID" value="MBB3965864.1"/>
    <property type="molecule type" value="Genomic_DNA"/>
</dbReference>
<organism evidence="12 13">
    <name type="scientific">Rhizobium metallidurans</name>
    <dbReference type="NCBI Taxonomy" id="1265931"/>
    <lineage>
        <taxon>Bacteria</taxon>
        <taxon>Pseudomonadati</taxon>
        <taxon>Pseudomonadota</taxon>
        <taxon>Alphaproteobacteria</taxon>
        <taxon>Hyphomicrobiales</taxon>
        <taxon>Rhizobiaceae</taxon>
        <taxon>Rhizobium/Agrobacterium group</taxon>
        <taxon>Rhizobium</taxon>
    </lineage>
</organism>
<keyword evidence="4" id="KW-0547">Nucleotide-binding</keyword>
<evidence type="ECO:0000256" key="2">
    <source>
        <dbReference type="ARBA" id="ARBA00005417"/>
    </source>
</evidence>
<dbReference type="GO" id="GO:0005524">
    <property type="term" value="F:ATP binding"/>
    <property type="evidence" value="ECO:0007669"/>
    <property type="project" value="UniProtKB-KW"/>
</dbReference>
<dbReference type="InterPro" id="IPR017871">
    <property type="entry name" value="ABC_transporter-like_CS"/>
</dbReference>
<dbReference type="InterPro" id="IPR047817">
    <property type="entry name" value="ABC2_TM_bact-type"/>
</dbReference>
<gene>
    <name evidence="12" type="ORF">GGQ67_003543</name>
</gene>
<evidence type="ECO:0000256" key="6">
    <source>
        <dbReference type="ARBA" id="ARBA00022989"/>
    </source>
</evidence>
<dbReference type="Pfam" id="PF00005">
    <property type="entry name" value="ABC_tran"/>
    <property type="match status" value="2"/>
</dbReference>
<keyword evidence="5" id="KW-0067">ATP-binding</keyword>
<feature type="region of interest" description="Disordered" evidence="8">
    <location>
        <begin position="520"/>
        <end position="548"/>
    </location>
</feature>
<dbReference type="Proteomes" id="UP000582090">
    <property type="component" value="Unassembled WGS sequence"/>
</dbReference>
<evidence type="ECO:0000256" key="7">
    <source>
        <dbReference type="ARBA" id="ARBA00023136"/>
    </source>
</evidence>
<dbReference type="PANTHER" id="PTHR43038">
    <property type="entry name" value="ATP-BINDING CASSETTE, SUB-FAMILY H, MEMBER 1"/>
    <property type="match status" value="1"/>
</dbReference>
<dbReference type="Gene3D" id="3.40.1710.10">
    <property type="entry name" value="abc type-2 transporter like domain"/>
    <property type="match status" value="1"/>
</dbReference>
<dbReference type="NCBIfam" id="NF033858">
    <property type="entry name" value="ABC2_perm_RbbA"/>
    <property type="match status" value="1"/>
</dbReference>
<keyword evidence="7 9" id="KW-0472">Membrane</keyword>
<feature type="domain" description="ABC transmembrane type-2" evidence="11">
    <location>
        <begin position="693"/>
        <end position="923"/>
    </location>
</feature>
<dbReference type="InterPro" id="IPR003439">
    <property type="entry name" value="ABC_transporter-like_ATP-bd"/>
</dbReference>
<dbReference type="InterPro" id="IPR047651">
    <property type="entry name" value="ABC2_perm_RbbA"/>
</dbReference>
<dbReference type="PROSITE" id="PS51012">
    <property type="entry name" value="ABC_TM2"/>
    <property type="match status" value="1"/>
</dbReference>
<evidence type="ECO:0000256" key="5">
    <source>
        <dbReference type="ARBA" id="ARBA00022840"/>
    </source>
</evidence>
<proteinExistence type="inferred from homology"/>
<comment type="subcellular location">
    <subcellularLocation>
        <location evidence="1">Membrane</location>
        <topology evidence="1">Multi-pass membrane protein</topology>
    </subcellularLocation>
</comment>
<name>A0A7W6CTE3_9HYPH</name>
<evidence type="ECO:0000313" key="12">
    <source>
        <dbReference type="EMBL" id="MBB3965864.1"/>
    </source>
</evidence>
<dbReference type="GO" id="GO:0140359">
    <property type="term" value="F:ABC-type transporter activity"/>
    <property type="evidence" value="ECO:0007669"/>
    <property type="project" value="InterPro"/>
</dbReference>
<comment type="caution">
    <text evidence="12">The sequence shown here is derived from an EMBL/GenBank/DDBJ whole genome shotgun (WGS) entry which is preliminary data.</text>
</comment>
<dbReference type="Pfam" id="PF12698">
    <property type="entry name" value="ABC2_membrane_3"/>
    <property type="match status" value="1"/>
</dbReference>
<feature type="domain" description="ABC transporter" evidence="10">
    <location>
        <begin position="275"/>
        <end position="505"/>
    </location>
</feature>
<feature type="transmembrane region" description="Helical" evidence="9">
    <location>
        <begin position="901"/>
        <end position="920"/>
    </location>
</feature>
<dbReference type="InterPro" id="IPR003593">
    <property type="entry name" value="AAA+_ATPase"/>
</dbReference>
<evidence type="ECO:0000256" key="9">
    <source>
        <dbReference type="SAM" id="Phobius"/>
    </source>
</evidence>
<feature type="transmembrane region" description="Helical" evidence="9">
    <location>
        <begin position="838"/>
        <end position="858"/>
    </location>
</feature>
<keyword evidence="3 9" id="KW-0812">Transmembrane</keyword>
<dbReference type="PROSITE" id="PS50893">
    <property type="entry name" value="ABC_TRANSPORTER_2"/>
    <property type="match status" value="2"/>
</dbReference>
<keyword evidence="6 9" id="KW-1133">Transmembrane helix</keyword>
<evidence type="ECO:0000256" key="1">
    <source>
        <dbReference type="ARBA" id="ARBA00004141"/>
    </source>
</evidence>
<dbReference type="SMART" id="SM00382">
    <property type="entry name" value="AAA"/>
    <property type="match status" value="2"/>
</dbReference>
<dbReference type="AlphaFoldDB" id="A0A7W6CTE3"/>
<dbReference type="PROSITE" id="PS00211">
    <property type="entry name" value="ABC_TRANSPORTER_1"/>
    <property type="match status" value="1"/>
</dbReference>
<sequence length="925" mass="99886">MTDDVPPAVARLKGVNHVFGKTRALDGVTLDFPAGGIVGLIGPDGVGKSTLLSLVAGARKVQKGQVETLGADMRSARQRRAVGPRIAYMPQGLGKNLYPTLSVFENIDFFGRLFGHHRPVRERRIGELLAATGLDPFANRPAGKLSGGMKQKLGLCCALIHDPDLLILDEPTTGVDPMARRQFWTLIDTIRADRPGMGVIVATAYMEEAARFDWLVAMDAGQVLAAGTPESLKQLTGASSLDEAFIALMPEAKRRLHRSVVIPPRSLSGDDQPAIEADGLTMRFGDFTAVDKVSFRIPRGEIFGFLGSNGCGKTTTMKMLTGLLPATEGTARLFGQQVDAGNIEARRRVGYMSQSFSLYSELTVRQNLDLHARLFDLPAQDIPARIDEMTRRFGLSEVLDTLPAALPLGLTQRLSLAVAMIHAPEILILDEPTSGVDPIARDALWQSFADLSRNDGVTIFISTHFMSEAERCDRISLMHAGKVLTSATPAALIKASGSTNLEQAFVYYLEAAISGEDGRNTAGAEGVKTLRQPDRSSRGATDEAARATSGSLSTRRLLSYARRETLELRRDPIRAAFAFLGSILLLFVIGYGISTDVEDLPYAVLDYDQTTLSRDYTQQIAGSRFFSERPPISSPAERDRRMRSGELSLAIEIPLGFARDLSAGRDVRIGAWIDGAMPARAETAKGYVEGLHAYWLAEKARQLIGSTALKGIFELEPRFRYNPALKSLIAIVPAVIALVLLFIPTMLATLSVVREKEMGSIVNLYVTPVSRLEFLIGKQLPYVGLALMNTVTLMMFAVFVQGVPFTGSLVAFAAGALLYAFASTGLGLLISSFMNSQIAATFLATLATMMLAVEYSGMLDPISSMEGSAALIGSINPATHFVTIARGTFSKGLGLAELRDAYVPLLVAAPVLLGLSVLLLRKQAR</sequence>
<feature type="compositionally biased region" description="Basic and acidic residues" evidence="8">
    <location>
        <begin position="531"/>
        <end position="545"/>
    </location>
</feature>
<dbReference type="GO" id="GO:0016020">
    <property type="term" value="C:membrane"/>
    <property type="evidence" value="ECO:0007669"/>
    <property type="project" value="UniProtKB-SubCell"/>
</dbReference>
<dbReference type="SUPFAM" id="SSF52540">
    <property type="entry name" value="P-loop containing nucleoside triphosphate hydrolases"/>
    <property type="match status" value="2"/>
</dbReference>
<feature type="transmembrane region" description="Helical" evidence="9">
    <location>
        <begin position="780"/>
        <end position="803"/>
    </location>
</feature>
<evidence type="ECO:0000256" key="4">
    <source>
        <dbReference type="ARBA" id="ARBA00022741"/>
    </source>
</evidence>
<evidence type="ECO:0000256" key="3">
    <source>
        <dbReference type="ARBA" id="ARBA00022692"/>
    </source>
</evidence>
<protein>
    <submittedName>
        <fullName evidence="12">Ribosome-dependent ATPase</fullName>
    </submittedName>
</protein>
<reference evidence="12 13" key="1">
    <citation type="submission" date="2020-08" db="EMBL/GenBank/DDBJ databases">
        <title>Genomic Encyclopedia of Type Strains, Phase IV (KMG-IV): sequencing the most valuable type-strain genomes for metagenomic binning, comparative biology and taxonomic classification.</title>
        <authorList>
            <person name="Goeker M."/>
        </authorList>
    </citation>
    <scope>NUCLEOTIDE SEQUENCE [LARGE SCALE GENOMIC DNA]</scope>
    <source>
        <strain evidence="12 13">DSM 26575</strain>
    </source>
</reference>
<dbReference type="CDD" id="cd03230">
    <property type="entry name" value="ABC_DR_subfamily_A"/>
    <property type="match status" value="1"/>
</dbReference>